<dbReference type="Proteomes" id="UP001209878">
    <property type="component" value="Unassembled WGS sequence"/>
</dbReference>
<dbReference type="InterPro" id="IPR002890">
    <property type="entry name" value="MG2"/>
</dbReference>
<dbReference type="Gene3D" id="2.60.40.1940">
    <property type="match status" value="1"/>
</dbReference>
<dbReference type="Gene3D" id="2.60.40.10">
    <property type="entry name" value="Immunoglobulins"/>
    <property type="match status" value="1"/>
</dbReference>
<dbReference type="InterPro" id="IPR050473">
    <property type="entry name" value="A2M/Complement_sys"/>
</dbReference>
<evidence type="ECO:0000313" key="7">
    <source>
        <dbReference type="EMBL" id="KAK2163263.1"/>
    </source>
</evidence>
<evidence type="ECO:0000256" key="3">
    <source>
        <dbReference type="ARBA" id="ARBA00023180"/>
    </source>
</evidence>
<keyword evidence="3" id="KW-0325">Glycoprotein</keyword>
<comment type="caution">
    <text evidence="7">The sequence shown here is derived from an EMBL/GenBank/DDBJ whole genome shotgun (WGS) entry which is preliminary data.</text>
</comment>
<evidence type="ECO:0000256" key="2">
    <source>
        <dbReference type="ARBA" id="ARBA00022966"/>
    </source>
</evidence>
<keyword evidence="1" id="KW-0732">Signal</keyword>
<evidence type="ECO:0000259" key="4">
    <source>
        <dbReference type="Pfam" id="PF01835"/>
    </source>
</evidence>
<proteinExistence type="predicted"/>
<dbReference type="Gene3D" id="2.60.40.1930">
    <property type="match status" value="1"/>
</dbReference>
<dbReference type="FunFam" id="2.60.40.1930:FF:000001">
    <property type="entry name" value="CD109 isoform 3"/>
    <property type="match status" value="1"/>
</dbReference>
<dbReference type="AlphaFoldDB" id="A0AAD9K1M5"/>
<evidence type="ECO:0000256" key="1">
    <source>
        <dbReference type="ARBA" id="ARBA00022729"/>
    </source>
</evidence>
<dbReference type="EMBL" id="JAODUO010001472">
    <property type="protein sequence ID" value="KAK2163263.1"/>
    <property type="molecule type" value="Genomic_DNA"/>
</dbReference>
<keyword evidence="8" id="KW-1185">Reference proteome</keyword>
<dbReference type="Pfam" id="PF01835">
    <property type="entry name" value="MG2"/>
    <property type="match status" value="1"/>
</dbReference>
<evidence type="ECO:0000259" key="6">
    <source>
        <dbReference type="Pfam" id="PF17791"/>
    </source>
</evidence>
<dbReference type="Pfam" id="PF17791">
    <property type="entry name" value="MG3"/>
    <property type="match status" value="1"/>
</dbReference>
<accession>A0AAD9K1M5</accession>
<keyword evidence="2" id="KW-0882">Thioester bond</keyword>
<organism evidence="7 8">
    <name type="scientific">Ridgeia piscesae</name>
    <name type="common">Tubeworm</name>
    <dbReference type="NCBI Taxonomy" id="27915"/>
    <lineage>
        <taxon>Eukaryota</taxon>
        <taxon>Metazoa</taxon>
        <taxon>Spiralia</taxon>
        <taxon>Lophotrochozoa</taxon>
        <taxon>Annelida</taxon>
        <taxon>Polychaeta</taxon>
        <taxon>Sedentaria</taxon>
        <taxon>Canalipalpata</taxon>
        <taxon>Sabellida</taxon>
        <taxon>Siboglinidae</taxon>
        <taxon>Ridgeia</taxon>
    </lineage>
</organism>
<evidence type="ECO:0000313" key="8">
    <source>
        <dbReference type="Proteomes" id="UP001209878"/>
    </source>
</evidence>
<evidence type="ECO:0000259" key="5">
    <source>
        <dbReference type="Pfam" id="PF17789"/>
    </source>
</evidence>
<sequence length="472" mass="52490">MYPKSMRVGQTFSLTIQVFDLVKNLAVNASLTKTGSRAPSTTKEVLFKKGKFCSIYVPKVPEEDDATSYKLRLTGISQEDDGRPIQNGLRFNNEKSITLHGKGVSVFIQTDKALYKPSQTVHFRAMAVYPNLKPYLGKLDIELTDAEGNRIKQYKGVTNPDHHGVITKQLQLSDQPVLGDWKINVNALGIAQTKAFTVAEYVLPKFKVTIDAPSFFYFMNDVLNINIGAKYTYGRKVKGVAEITVQLSYSSLELNARKPPQHKITVQDFNGSTRLRLTHEELLELLLPRDRSSIFDAISAFKQMTILVSANVTEGVSDITLSDRTDIPVKTQHHELKFLATTPSIFKPGLTYVGFVKLSRMDGSAPLPSDLVKINGEMRMVEMVFTGKVGNERQELNGRYPIQPSGLVRFFIKVPENFTTIDMTATFRFVSARKDGIKKFVSQSNVGIQVALAGLENGGAVKVSVVCVRNPI</sequence>
<feature type="domain" description="Macroglobulin" evidence="6">
    <location>
        <begin position="200"/>
        <end position="279"/>
    </location>
</feature>
<dbReference type="PANTHER" id="PTHR11412:SF136">
    <property type="entry name" value="CD109 ANTIGEN"/>
    <property type="match status" value="1"/>
</dbReference>
<protein>
    <submittedName>
        <fullName evidence="7">Uncharacterized protein</fullName>
    </submittedName>
</protein>
<dbReference type="InterPro" id="IPR013783">
    <property type="entry name" value="Ig-like_fold"/>
</dbReference>
<feature type="domain" description="Macroglobulin" evidence="5">
    <location>
        <begin position="340"/>
        <end position="427"/>
    </location>
</feature>
<name>A0AAD9K1M5_RIDPI</name>
<feature type="domain" description="Macroglobulin" evidence="4">
    <location>
        <begin position="106"/>
        <end position="198"/>
    </location>
</feature>
<dbReference type="InterPro" id="IPR040839">
    <property type="entry name" value="MG4"/>
</dbReference>
<reference evidence="7" key="1">
    <citation type="journal article" date="2023" name="Mol. Biol. Evol.">
        <title>Third-Generation Sequencing Reveals the Adaptive Role of the Epigenome in Three Deep-Sea Polychaetes.</title>
        <authorList>
            <person name="Perez M."/>
            <person name="Aroh O."/>
            <person name="Sun Y."/>
            <person name="Lan Y."/>
            <person name="Juniper S.K."/>
            <person name="Young C.R."/>
            <person name="Angers B."/>
            <person name="Qian P.Y."/>
        </authorList>
    </citation>
    <scope>NUCLEOTIDE SEQUENCE</scope>
    <source>
        <strain evidence="7">R07B-5</strain>
    </source>
</reference>
<dbReference type="InterPro" id="IPR041555">
    <property type="entry name" value="MG3"/>
</dbReference>
<gene>
    <name evidence="7" type="ORF">NP493_1472g00004</name>
</gene>
<dbReference type="PANTHER" id="PTHR11412">
    <property type="entry name" value="MACROGLOBULIN / COMPLEMENT"/>
    <property type="match status" value="1"/>
</dbReference>
<dbReference type="GO" id="GO:0004866">
    <property type="term" value="F:endopeptidase inhibitor activity"/>
    <property type="evidence" value="ECO:0007669"/>
    <property type="project" value="InterPro"/>
</dbReference>
<dbReference type="Pfam" id="PF17789">
    <property type="entry name" value="MG4"/>
    <property type="match status" value="1"/>
</dbReference>